<dbReference type="PANTHER" id="PTHR36387">
    <property type="entry name" value="UDP-N-ACETYLMURAMOYL-L-ALANYL-D-GLUTAMATE-2, 6-DIAMINOPIMELATE LIGASE"/>
    <property type="match status" value="1"/>
</dbReference>
<accession>A0AAQ3KSG3</accession>
<keyword evidence="3" id="KW-1185">Reference proteome</keyword>
<dbReference type="PANTHER" id="PTHR36387:SF2">
    <property type="entry name" value="UDP-N-ACETYLMURAMOYL-L-ALANYL-D-GLUTAMATE-2, 6-DIAMINOPIMELATE LIGASE"/>
    <property type="match status" value="1"/>
</dbReference>
<evidence type="ECO:0000313" key="3">
    <source>
        <dbReference type="Proteomes" id="UP001327560"/>
    </source>
</evidence>
<proteinExistence type="predicted"/>
<feature type="region of interest" description="Disordered" evidence="1">
    <location>
        <begin position="1"/>
        <end position="127"/>
    </location>
</feature>
<reference evidence="2 3" key="1">
    <citation type="submission" date="2023-10" db="EMBL/GenBank/DDBJ databases">
        <title>Chromosome-scale genome assembly provides insights into flower coloration mechanisms of Canna indica.</title>
        <authorList>
            <person name="Li C."/>
        </authorList>
    </citation>
    <scope>NUCLEOTIDE SEQUENCE [LARGE SCALE GENOMIC DNA]</scope>
    <source>
        <tissue evidence="2">Flower</tissue>
    </source>
</reference>
<organism evidence="2 3">
    <name type="scientific">Canna indica</name>
    <name type="common">Indian-shot</name>
    <dbReference type="NCBI Taxonomy" id="4628"/>
    <lineage>
        <taxon>Eukaryota</taxon>
        <taxon>Viridiplantae</taxon>
        <taxon>Streptophyta</taxon>
        <taxon>Embryophyta</taxon>
        <taxon>Tracheophyta</taxon>
        <taxon>Spermatophyta</taxon>
        <taxon>Magnoliopsida</taxon>
        <taxon>Liliopsida</taxon>
        <taxon>Zingiberales</taxon>
        <taxon>Cannaceae</taxon>
        <taxon>Canna</taxon>
    </lineage>
</organism>
<sequence>MKEMEDSSDSDAPEELTAAEGIRQDEEIRKVQRENVMRVAHENKERRRQWAQRKTQPKSKKNDVLEVEETEKPDEMPNISGMLPSNIVDILAAREKQTFSSDSEEETVNQKPKKRKKKQKFGPEMVILKDIPPPQCLENSLEFLKRRKMQISRSSSVLKNADQALRLISSKGSLLSKS</sequence>
<feature type="compositionally biased region" description="Acidic residues" evidence="1">
    <location>
        <begin position="1"/>
        <end position="14"/>
    </location>
</feature>
<dbReference type="EMBL" id="CP136896">
    <property type="protein sequence ID" value="WOL13550.1"/>
    <property type="molecule type" value="Genomic_DNA"/>
</dbReference>
<feature type="compositionally biased region" description="Basic and acidic residues" evidence="1">
    <location>
        <begin position="22"/>
        <end position="45"/>
    </location>
</feature>
<protein>
    <submittedName>
        <fullName evidence="2">Uncharacterized protein</fullName>
    </submittedName>
</protein>
<evidence type="ECO:0000313" key="2">
    <source>
        <dbReference type="EMBL" id="WOL13550.1"/>
    </source>
</evidence>
<dbReference type="AlphaFoldDB" id="A0AAQ3KSG3"/>
<feature type="compositionally biased region" description="Basic residues" evidence="1">
    <location>
        <begin position="46"/>
        <end position="59"/>
    </location>
</feature>
<dbReference type="Proteomes" id="UP001327560">
    <property type="component" value="Chromosome 7"/>
</dbReference>
<evidence type="ECO:0000256" key="1">
    <source>
        <dbReference type="SAM" id="MobiDB-lite"/>
    </source>
</evidence>
<name>A0AAQ3KSG3_9LILI</name>
<gene>
    <name evidence="2" type="ORF">Cni_G22320</name>
</gene>
<feature type="compositionally biased region" description="Basic residues" evidence="1">
    <location>
        <begin position="111"/>
        <end position="120"/>
    </location>
</feature>